<gene>
    <name evidence="1" type="ORF">FC47_GL001918</name>
</gene>
<proteinExistence type="predicted"/>
<sequence>MQNDFKYTWLAHQPYPKTLSELEDLVKRGVEYFNTVEISSKCNNLTAEDYRNEVA</sequence>
<evidence type="ECO:0000313" key="1">
    <source>
        <dbReference type="EMBL" id="KRL25884.1"/>
    </source>
</evidence>
<dbReference type="RefSeq" id="WP_191978673.1">
    <property type="nucleotide sequence ID" value="NZ_AZEQ01000008.1"/>
</dbReference>
<reference evidence="1 2" key="1">
    <citation type="journal article" date="2015" name="Genome Announc.">
        <title>Expanding the biotechnology potential of lactobacilli through comparative genomics of 213 strains and associated genera.</title>
        <authorList>
            <person name="Sun Z."/>
            <person name="Harris H.M."/>
            <person name="McCann A."/>
            <person name="Guo C."/>
            <person name="Argimon S."/>
            <person name="Zhang W."/>
            <person name="Yang X."/>
            <person name="Jeffery I.B."/>
            <person name="Cooney J.C."/>
            <person name="Kagawa T.F."/>
            <person name="Liu W."/>
            <person name="Song Y."/>
            <person name="Salvetti E."/>
            <person name="Wrobel A."/>
            <person name="Rasinkangas P."/>
            <person name="Parkhill J."/>
            <person name="Rea M.C."/>
            <person name="O'Sullivan O."/>
            <person name="Ritari J."/>
            <person name="Douillard F.P."/>
            <person name="Paul Ross R."/>
            <person name="Yang R."/>
            <person name="Briner A.E."/>
            <person name="Felis G.E."/>
            <person name="de Vos W.M."/>
            <person name="Barrangou R."/>
            <person name="Klaenhammer T.R."/>
            <person name="Caufield P.W."/>
            <person name="Cui Y."/>
            <person name="Zhang H."/>
            <person name="O'Toole P.W."/>
        </authorList>
    </citation>
    <scope>NUCLEOTIDE SEQUENCE [LARGE SCALE GENOMIC DNA]</scope>
    <source>
        <strain evidence="1 2">DSM 13345</strain>
    </source>
</reference>
<comment type="caution">
    <text evidence="1">The sequence shown here is derived from an EMBL/GenBank/DDBJ whole genome shotgun (WGS) entry which is preliminary data.</text>
</comment>
<dbReference type="EMBL" id="AZEQ01000008">
    <property type="protein sequence ID" value="KRL25884.1"/>
    <property type="molecule type" value="Genomic_DNA"/>
</dbReference>
<dbReference type="AlphaFoldDB" id="A0A0R1P1I7"/>
<evidence type="ECO:0000313" key="2">
    <source>
        <dbReference type="Proteomes" id="UP000050901"/>
    </source>
</evidence>
<dbReference type="Proteomes" id="UP000050901">
    <property type="component" value="Unassembled WGS sequence"/>
</dbReference>
<name>A0A0R1P1I7_LIMMU</name>
<organism evidence="1 2">
    <name type="scientific">Limosilactobacillus mucosae DSM 13345</name>
    <dbReference type="NCBI Taxonomy" id="1423771"/>
    <lineage>
        <taxon>Bacteria</taxon>
        <taxon>Bacillati</taxon>
        <taxon>Bacillota</taxon>
        <taxon>Bacilli</taxon>
        <taxon>Lactobacillales</taxon>
        <taxon>Lactobacillaceae</taxon>
        <taxon>Limosilactobacillus</taxon>
    </lineage>
</organism>
<dbReference type="PATRIC" id="fig|1423771.3.peg.1988"/>
<evidence type="ECO:0008006" key="3">
    <source>
        <dbReference type="Google" id="ProtNLM"/>
    </source>
</evidence>
<accession>A0A0R1P1I7</accession>
<protein>
    <recommendedName>
        <fullName evidence="3">Integrase catalytic domain-containing protein</fullName>
    </recommendedName>
</protein>